<dbReference type="InterPro" id="IPR000157">
    <property type="entry name" value="TIR_dom"/>
</dbReference>
<organism evidence="8 9">
    <name type="scientific">Sinanodonta woodiana</name>
    <name type="common">Chinese pond mussel</name>
    <name type="synonym">Anodonta woodiana</name>
    <dbReference type="NCBI Taxonomy" id="1069815"/>
    <lineage>
        <taxon>Eukaryota</taxon>
        <taxon>Metazoa</taxon>
        <taxon>Spiralia</taxon>
        <taxon>Lophotrochozoa</taxon>
        <taxon>Mollusca</taxon>
        <taxon>Bivalvia</taxon>
        <taxon>Autobranchia</taxon>
        <taxon>Heteroconchia</taxon>
        <taxon>Palaeoheterodonta</taxon>
        <taxon>Unionida</taxon>
        <taxon>Unionoidea</taxon>
        <taxon>Unionidae</taxon>
        <taxon>Unioninae</taxon>
        <taxon>Sinanodonta</taxon>
    </lineage>
</organism>
<proteinExistence type="predicted"/>
<dbReference type="GO" id="GO:0016020">
    <property type="term" value="C:membrane"/>
    <property type="evidence" value="ECO:0007669"/>
    <property type="project" value="UniProtKB-SubCell"/>
</dbReference>
<dbReference type="PANTHER" id="PTHR24365">
    <property type="entry name" value="TOLL-LIKE RECEPTOR"/>
    <property type="match status" value="1"/>
</dbReference>
<dbReference type="Gene3D" id="3.40.50.10140">
    <property type="entry name" value="Toll/interleukin-1 receptor homology (TIR) domain"/>
    <property type="match status" value="1"/>
</dbReference>
<gene>
    <name evidence="8" type="ORF">ACJMK2_020806</name>
</gene>
<keyword evidence="2 6" id="KW-0812">Transmembrane</keyword>
<evidence type="ECO:0000256" key="2">
    <source>
        <dbReference type="ARBA" id="ARBA00022692"/>
    </source>
</evidence>
<dbReference type="EMBL" id="JBJQND010000017">
    <property type="protein sequence ID" value="KAL3842822.1"/>
    <property type="molecule type" value="Genomic_DNA"/>
</dbReference>
<keyword evidence="5 6" id="KW-0472">Membrane</keyword>
<dbReference type="Proteomes" id="UP001634394">
    <property type="component" value="Unassembled WGS sequence"/>
</dbReference>
<dbReference type="PANTHER" id="PTHR24365:SF530">
    <property type="entry name" value="MSTPROX-RELATED"/>
    <property type="match status" value="1"/>
</dbReference>
<accession>A0ABD3U0C3</accession>
<feature type="transmembrane region" description="Helical" evidence="6">
    <location>
        <begin position="25"/>
        <end position="51"/>
    </location>
</feature>
<evidence type="ECO:0000313" key="9">
    <source>
        <dbReference type="Proteomes" id="UP001634394"/>
    </source>
</evidence>
<dbReference type="InterPro" id="IPR035897">
    <property type="entry name" value="Toll_tir_struct_dom_sf"/>
</dbReference>
<keyword evidence="9" id="KW-1185">Reference proteome</keyword>
<evidence type="ECO:0000256" key="3">
    <source>
        <dbReference type="ARBA" id="ARBA00022729"/>
    </source>
</evidence>
<reference evidence="8 9" key="1">
    <citation type="submission" date="2024-11" db="EMBL/GenBank/DDBJ databases">
        <title>Chromosome-level genome assembly of the freshwater bivalve Anodonta woodiana.</title>
        <authorList>
            <person name="Chen X."/>
        </authorList>
    </citation>
    <scope>NUCLEOTIDE SEQUENCE [LARGE SCALE GENOMIC DNA]</scope>
    <source>
        <strain evidence="8">MN2024</strain>
        <tissue evidence="8">Gills</tissue>
    </source>
</reference>
<comment type="subcellular location">
    <subcellularLocation>
        <location evidence="1">Membrane</location>
    </subcellularLocation>
</comment>
<evidence type="ECO:0000256" key="6">
    <source>
        <dbReference type="SAM" id="Phobius"/>
    </source>
</evidence>
<sequence length="243" mass="28106">MQNKIIQINDDSLRDMEQICERTKIILMATLVSVFSAGIIVIIGIILVYNYRRCLKLRHIKFLIEKYRKEDPPNKHLVCLSFCNSDRDFVYRYIIDELKDTLSAKLDASKDDIVCIGDIHFDPGRYILDEIIRCTESCCVVLLVVSGAYCKSHYCDFEALCAELEKKPIILMFLEDVDPKCMSKIMHKHFQRYTRAKWTRNSDEFELVPSWAKVYDSICALAGANARFAKKESIVEQTPLATI</sequence>
<evidence type="ECO:0000313" key="8">
    <source>
        <dbReference type="EMBL" id="KAL3842822.1"/>
    </source>
</evidence>
<evidence type="ECO:0000259" key="7">
    <source>
        <dbReference type="PROSITE" id="PS50104"/>
    </source>
</evidence>
<dbReference type="AlphaFoldDB" id="A0ABD3U0C3"/>
<dbReference type="PROSITE" id="PS50104">
    <property type="entry name" value="TIR"/>
    <property type="match status" value="1"/>
</dbReference>
<name>A0ABD3U0C3_SINWO</name>
<dbReference type="SUPFAM" id="SSF52200">
    <property type="entry name" value="Toll/Interleukin receptor TIR domain"/>
    <property type="match status" value="1"/>
</dbReference>
<evidence type="ECO:0000256" key="4">
    <source>
        <dbReference type="ARBA" id="ARBA00022989"/>
    </source>
</evidence>
<feature type="domain" description="TIR" evidence="7">
    <location>
        <begin position="74"/>
        <end position="219"/>
    </location>
</feature>
<keyword evidence="4 6" id="KW-1133">Transmembrane helix</keyword>
<keyword evidence="3" id="KW-0732">Signal</keyword>
<comment type="caution">
    <text evidence="8">The sequence shown here is derived from an EMBL/GenBank/DDBJ whole genome shotgun (WGS) entry which is preliminary data.</text>
</comment>
<evidence type="ECO:0000256" key="1">
    <source>
        <dbReference type="ARBA" id="ARBA00004370"/>
    </source>
</evidence>
<evidence type="ECO:0000256" key="5">
    <source>
        <dbReference type="ARBA" id="ARBA00023136"/>
    </source>
</evidence>
<protein>
    <recommendedName>
        <fullName evidence="7">TIR domain-containing protein</fullName>
    </recommendedName>
</protein>
<dbReference type="Pfam" id="PF13676">
    <property type="entry name" value="TIR_2"/>
    <property type="match status" value="1"/>
</dbReference>